<dbReference type="Gene3D" id="3.30.70.860">
    <property type="match status" value="1"/>
</dbReference>
<dbReference type="HAMAP" id="MF_00632">
    <property type="entry name" value="UPF0234"/>
    <property type="match status" value="1"/>
</dbReference>
<dbReference type="KEGG" id="mmt:Metme_3848"/>
<dbReference type="CDD" id="cd11740">
    <property type="entry name" value="YajQ_like"/>
    <property type="match status" value="1"/>
</dbReference>
<comment type="similarity">
    <text evidence="2 3">Belongs to the YajQ family.</text>
</comment>
<comment type="function">
    <text evidence="3">Nucleotide-binding protein.</text>
</comment>
<organism evidence="4 5">
    <name type="scientific">Methylomonas methanica (strain DSM 25384 / MC09)</name>
    <dbReference type="NCBI Taxonomy" id="857087"/>
    <lineage>
        <taxon>Bacteria</taxon>
        <taxon>Pseudomonadati</taxon>
        <taxon>Pseudomonadota</taxon>
        <taxon>Gammaproteobacteria</taxon>
        <taxon>Methylococcales</taxon>
        <taxon>Methylococcaceae</taxon>
        <taxon>Methylomonas</taxon>
    </lineage>
</organism>
<dbReference type="InterPro" id="IPR035571">
    <property type="entry name" value="UPF0234-like_C"/>
</dbReference>
<dbReference type="InterPro" id="IPR035570">
    <property type="entry name" value="UPF0234_N"/>
</dbReference>
<dbReference type="EMBL" id="CP002738">
    <property type="protein sequence ID" value="AEG02203.1"/>
    <property type="molecule type" value="Genomic_DNA"/>
</dbReference>
<proteinExistence type="inferred from homology"/>
<reference key="2">
    <citation type="submission" date="2011-05" db="EMBL/GenBank/DDBJ databases">
        <title>Complete genome sequence of the aerobic marine methanotroph Methylomonas methanica MC09.</title>
        <authorList>
            <person name="Boden R."/>
            <person name="Cunliffe M."/>
            <person name="Scanlan J."/>
            <person name="Moussard H."/>
            <person name="Kits K.D."/>
            <person name="Klotz M."/>
            <person name="Jetten M."/>
            <person name="Vuilleumier S."/>
            <person name="Han J."/>
            <person name="Peters L."/>
            <person name="Mikhailova N."/>
            <person name="Teshima H."/>
            <person name="Tapia R."/>
            <person name="Kyrpides N."/>
            <person name="Ivanova N."/>
            <person name="Pagani I."/>
            <person name="Cheng J.-F."/>
            <person name="Goodwin L."/>
            <person name="Han C."/>
            <person name="Hauser L."/>
            <person name="Land M."/>
            <person name="Lapidus A."/>
            <person name="Lucas S."/>
            <person name="Pitluck S."/>
            <person name="Woyke T."/>
            <person name="Stein L.Y."/>
            <person name="Murrell C."/>
        </authorList>
    </citation>
    <scope>NUCLEOTIDE SEQUENCE</scope>
    <source>
        <strain>MC09</strain>
    </source>
</reference>
<dbReference type="Proteomes" id="UP000008888">
    <property type="component" value="Chromosome"/>
</dbReference>
<dbReference type="AlphaFoldDB" id="F9ZXP8"/>
<dbReference type="InterPro" id="IPR007551">
    <property type="entry name" value="YajQ/Smlt4090-like"/>
</dbReference>
<evidence type="ECO:0000256" key="2">
    <source>
        <dbReference type="ARBA" id="ARBA00093450"/>
    </source>
</evidence>
<dbReference type="InterPro" id="IPR036183">
    <property type="entry name" value="YajQ-like_sf"/>
</dbReference>
<dbReference type="Gene3D" id="3.30.70.990">
    <property type="entry name" value="YajQ-like, domain 2"/>
    <property type="match status" value="1"/>
</dbReference>
<reference evidence="5" key="3">
    <citation type="submission" date="2011-05" db="EMBL/GenBank/DDBJ databases">
        <title>Complete sequence of Methylomonas methanica MC09.</title>
        <authorList>
            <consortium name="US DOE Joint Genome Institute"/>
            <person name="Lucas S."/>
            <person name="Han J."/>
            <person name="Lapidus A."/>
            <person name="Cheng J.-F."/>
            <person name="Goodwin L."/>
            <person name="Pitluck S."/>
            <person name="Peters L."/>
            <person name="Mikhailova N."/>
            <person name="Teshima H."/>
            <person name="Han C."/>
            <person name="Tapia R."/>
            <person name="Land M."/>
            <person name="Hauser L."/>
            <person name="Kyrpides N."/>
            <person name="Ivanova N."/>
            <person name="Pagani I."/>
            <person name="Stein L."/>
            <person name="Woyke T."/>
        </authorList>
    </citation>
    <scope>NUCLEOTIDE SEQUENCE [LARGE SCALE GENOMIC DNA]</scope>
    <source>
        <strain evidence="5">MC09</strain>
    </source>
</reference>
<protein>
    <recommendedName>
        <fullName evidence="3">Nucleotide-binding protein Metme_3848</fullName>
    </recommendedName>
</protein>
<evidence type="ECO:0000256" key="1">
    <source>
        <dbReference type="ARBA" id="ARBA00022741"/>
    </source>
</evidence>
<evidence type="ECO:0000256" key="3">
    <source>
        <dbReference type="HAMAP-Rule" id="MF_00632"/>
    </source>
</evidence>
<name>F9ZXP8_METMM</name>
<reference evidence="4 5" key="1">
    <citation type="journal article" date="2011" name="J. Bacteriol.">
        <title>Complete Genome Sequence of the Aerobic Marine Methanotroph Methylomonas methanica MC09.</title>
        <authorList>
            <person name="Boden R."/>
            <person name="Cunliffe M."/>
            <person name="Scanlan J."/>
            <person name="Moussard H."/>
            <person name="Kits K.D."/>
            <person name="Klotz M.G."/>
            <person name="Jetten M.S."/>
            <person name="Vuilleumier S."/>
            <person name="Han J."/>
            <person name="Peters L."/>
            <person name="Mikhailova N."/>
            <person name="Teshima H."/>
            <person name="Tapia R."/>
            <person name="Kyrpides N."/>
            <person name="Ivanova N."/>
            <person name="Pagani I."/>
            <person name="Cheng J.F."/>
            <person name="Goodwin L."/>
            <person name="Han C."/>
            <person name="Hauser L."/>
            <person name="Land M.L."/>
            <person name="Lapidus A."/>
            <person name="Lucas S."/>
            <person name="Pitluck S."/>
            <person name="Woyke T."/>
            <person name="Stein L."/>
            <person name="Murrell J.C."/>
        </authorList>
    </citation>
    <scope>NUCLEOTIDE SEQUENCE [LARGE SCALE GENOMIC DNA]</scope>
    <source>
        <strain evidence="4 5">MC09</strain>
    </source>
</reference>
<dbReference type="FunFam" id="3.30.70.860:FF:000001">
    <property type="entry name" value="UPF0234 protein YajQ"/>
    <property type="match status" value="1"/>
</dbReference>
<dbReference type="PANTHER" id="PTHR30476:SF0">
    <property type="entry name" value="UPF0234 PROTEIN YAJQ"/>
    <property type="match status" value="1"/>
</dbReference>
<dbReference type="HOGENOM" id="CLU_099839_1_0_6"/>
<evidence type="ECO:0000313" key="4">
    <source>
        <dbReference type="EMBL" id="AEG02203.1"/>
    </source>
</evidence>
<dbReference type="GO" id="GO:0005829">
    <property type="term" value="C:cytosol"/>
    <property type="evidence" value="ECO:0007669"/>
    <property type="project" value="TreeGrafter"/>
</dbReference>
<sequence>MYPNRSGIAAIQIEVEFIPYRLYSDPPFFHLQINTMPSFDIVSELDSHEVTNAVDQANKEVATRFDFKGSNASFEQQDDSIVMKAESTFQLQQMLPILYAKMGKRGIDIACLESGKIQDTGKTAQQSIALKQGIESDMAKKIVKLIKDKKLKVQTAINGDKLRVTGKKRDDLQEVIQILRGEDLGQPLQFNNFRD</sequence>
<dbReference type="NCBIfam" id="NF003819">
    <property type="entry name" value="PRK05412.1"/>
    <property type="match status" value="1"/>
</dbReference>
<dbReference type="SUPFAM" id="SSF89963">
    <property type="entry name" value="YajQ-like"/>
    <property type="match status" value="2"/>
</dbReference>
<accession>F9ZXP8</accession>
<dbReference type="STRING" id="857087.Metme_3848"/>
<dbReference type="Pfam" id="PF04461">
    <property type="entry name" value="YajQ"/>
    <property type="match status" value="1"/>
</dbReference>
<dbReference type="PANTHER" id="PTHR30476">
    <property type="entry name" value="UPF0234 PROTEIN YAJQ"/>
    <property type="match status" value="1"/>
</dbReference>
<dbReference type="eggNOG" id="COG1666">
    <property type="taxonomic scope" value="Bacteria"/>
</dbReference>
<dbReference type="GO" id="GO:0000166">
    <property type="term" value="F:nucleotide binding"/>
    <property type="evidence" value="ECO:0007669"/>
    <property type="project" value="UniProtKB-UniRule"/>
</dbReference>
<keyword evidence="5" id="KW-1185">Reference proteome</keyword>
<evidence type="ECO:0000313" key="5">
    <source>
        <dbReference type="Proteomes" id="UP000008888"/>
    </source>
</evidence>
<keyword evidence="1 3" id="KW-0547">Nucleotide-binding</keyword>
<gene>
    <name evidence="4" type="ordered locus">Metme_3848</name>
</gene>